<feature type="non-terminal residue" evidence="1">
    <location>
        <position position="1"/>
    </location>
</feature>
<name>X1RRQ5_9ZZZZ</name>
<dbReference type="AlphaFoldDB" id="X1RRQ5"/>
<proteinExistence type="predicted"/>
<protein>
    <recommendedName>
        <fullName evidence="2">Ribose-5-phosphate isomerase</fullName>
    </recommendedName>
</protein>
<comment type="caution">
    <text evidence="1">The sequence shown here is derived from an EMBL/GenBank/DDBJ whole genome shotgun (WGS) entry which is preliminary data.</text>
</comment>
<dbReference type="EMBL" id="BARW01008344">
    <property type="protein sequence ID" value="GAI83402.1"/>
    <property type="molecule type" value="Genomic_DNA"/>
</dbReference>
<dbReference type="Gene3D" id="3.40.1400.10">
    <property type="entry name" value="Sugar-phosphate isomerase, RpiB/LacA/LacB"/>
    <property type="match status" value="1"/>
</dbReference>
<organism evidence="1">
    <name type="scientific">marine sediment metagenome</name>
    <dbReference type="NCBI Taxonomy" id="412755"/>
    <lineage>
        <taxon>unclassified sequences</taxon>
        <taxon>metagenomes</taxon>
        <taxon>ecological metagenomes</taxon>
    </lineage>
</organism>
<evidence type="ECO:0000313" key="1">
    <source>
        <dbReference type="EMBL" id="GAI83402.1"/>
    </source>
</evidence>
<accession>X1RRQ5</accession>
<sequence>AWLNAKFQGGRHTRRINKIEKIEKKYSHEII</sequence>
<dbReference type="GO" id="GO:0005975">
    <property type="term" value="P:carbohydrate metabolic process"/>
    <property type="evidence" value="ECO:0007669"/>
    <property type="project" value="InterPro"/>
</dbReference>
<gene>
    <name evidence="1" type="ORF">S12H4_17131</name>
</gene>
<dbReference type="InterPro" id="IPR036569">
    <property type="entry name" value="RpiB_LacA_LacB_sf"/>
</dbReference>
<reference evidence="1" key="1">
    <citation type="journal article" date="2014" name="Front. Microbiol.">
        <title>High frequency of phylogenetically diverse reductive dehalogenase-homologous genes in deep subseafloor sedimentary metagenomes.</title>
        <authorList>
            <person name="Kawai M."/>
            <person name="Futagami T."/>
            <person name="Toyoda A."/>
            <person name="Takaki Y."/>
            <person name="Nishi S."/>
            <person name="Hori S."/>
            <person name="Arai W."/>
            <person name="Tsubouchi T."/>
            <person name="Morono Y."/>
            <person name="Uchiyama I."/>
            <person name="Ito T."/>
            <person name="Fujiyama A."/>
            <person name="Inagaki F."/>
            <person name="Takami H."/>
        </authorList>
    </citation>
    <scope>NUCLEOTIDE SEQUENCE</scope>
    <source>
        <strain evidence="1">Expedition CK06-06</strain>
    </source>
</reference>
<dbReference type="GO" id="GO:0016853">
    <property type="term" value="F:isomerase activity"/>
    <property type="evidence" value="ECO:0007669"/>
    <property type="project" value="InterPro"/>
</dbReference>
<evidence type="ECO:0008006" key="2">
    <source>
        <dbReference type="Google" id="ProtNLM"/>
    </source>
</evidence>